<sequence>MHNIDKGIVDDIAARIAGEIVLSESPGKAMRKWREYFGLSQIELAVRLNTTPSVISDYESGRRKSPGARFLKKFVDAVLGIELERGGYKIQLLIQQLSLGEKYWLAVIDMRDFYSPIPFDTFLRSIRGTVIVPPPVDYMDVHGYTVVDSIKLILDVPSHEYFKLYGTTTQRAAIFINVKYGRSPLIALKSMMAFANFRPSVIILHNVERPDYLGIEIARKERVPLAITNMPMDEMLEQLRGLGKKEEG</sequence>
<dbReference type="GO" id="GO:0003677">
    <property type="term" value="F:DNA binding"/>
    <property type="evidence" value="ECO:0007669"/>
    <property type="project" value="InterPro"/>
</dbReference>
<dbReference type="AlphaFoldDB" id="A0A830GTL5"/>
<dbReference type="RefSeq" id="WP_425445005.1">
    <property type="nucleotide sequence ID" value="NZ_BMNL01000001.1"/>
</dbReference>
<dbReference type="SUPFAM" id="SSF47413">
    <property type="entry name" value="lambda repressor-like DNA-binding domains"/>
    <property type="match status" value="1"/>
</dbReference>
<dbReference type="SMART" id="SM00530">
    <property type="entry name" value="HTH_XRE"/>
    <property type="match status" value="1"/>
</dbReference>
<dbReference type="InterPro" id="IPR017271">
    <property type="entry name" value="Tscrpt_reg_HTH_MJ1545_prd"/>
</dbReference>
<comment type="caution">
    <text evidence="2">The sequence shown here is derived from an EMBL/GenBank/DDBJ whole genome shotgun (WGS) entry which is preliminary data.</text>
</comment>
<dbReference type="Gene3D" id="1.10.260.40">
    <property type="entry name" value="lambda repressor-like DNA-binding domains"/>
    <property type="match status" value="1"/>
</dbReference>
<organism evidence="2 3">
    <name type="scientific">Thermocladium modestius</name>
    <dbReference type="NCBI Taxonomy" id="62609"/>
    <lineage>
        <taxon>Archaea</taxon>
        <taxon>Thermoproteota</taxon>
        <taxon>Thermoprotei</taxon>
        <taxon>Thermoproteales</taxon>
        <taxon>Thermoproteaceae</taxon>
        <taxon>Thermocladium</taxon>
    </lineage>
</organism>
<reference evidence="2" key="2">
    <citation type="submission" date="2020-09" db="EMBL/GenBank/DDBJ databases">
        <authorList>
            <person name="Sun Q."/>
            <person name="Ohkuma M."/>
        </authorList>
    </citation>
    <scope>NUCLEOTIDE SEQUENCE</scope>
    <source>
        <strain evidence="2">JCM 10088</strain>
    </source>
</reference>
<gene>
    <name evidence="2" type="ORF">GCM10007981_01670</name>
</gene>
<keyword evidence="3" id="KW-1185">Reference proteome</keyword>
<feature type="domain" description="HTH cro/C1-type" evidence="1">
    <location>
        <begin position="30"/>
        <end position="77"/>
    </location>
</feature>
<dbReference type="InterPro" id="IPR010982">
    <property type="entry name" value="Lambda_DNA-bd_dom_sf"/>
</dbReference>
<proteinExistence type="predicted"/>
<dbReference type="Proteomes" id="UP000610960">
    <property type="component" value="Unassembled WGS sequence"/>
</dbReference>
<dbReference type="CDD" id="cd00093">
    <property type="entry name" value="HTH_XRE"/>
    <property type="match status" value="1"/>
</dbReference>
<evidence type="ECO:0000259" key="1">
    <source>
        <dbReference type="PROSITE" id="PS50943"/>
    </source>
</evidence>
<dbReference type="Pfam" id="PF01381">
    <property type="entry name" value="HTH_3"/>
    <property type="match status" value="1"/>
</dbReference>
<accession>A0A830GTL5</accession>
<dbReference type="PIRSF" id="PIRSF037724">
    <property type="entry name" value="TF_HTH_MJ1545_prd"/>
    <property type="match status" value="1"/>
</dbReference>
<dbReference type="EMBL" id="BMNL01000001">
    <property type="protein sequence ID" value="GGP19151.1"/>
    <property type="molecule type" value="Genomic_DNA"/>
</dbReference>
<dbReference type="InterPro" id="IPR001387">
    <property type="entry name" value="Cro/C1-type_HTH"/>
</dbReference>
<protein>
    <submittedName>
        <fullName evidence="2">Transcriptional regulator</fullName>
    </submittedName>
</protein>
<name>A0A830GTL5_9CREN</name>
<evidence type="ECO:0000313" key="2">
    <source>
        <dbReference type="EMBL" id="GGP19151.1"/>
    </source>
</evidence>
<dbReference type="PROSITE" id="PS50943">
    <property type="entry name" value="HTH_CROC1"/>
    <property type="match status" value="1"/>
</dbReference>
<evidence type="ECO:0000313" key="3">
    <source>
        <dbReference type="Proteomes" id="UP000610960"/>
    </source>
</evidence>
<reference evidence="2" key="1">
    <citation type="journal article" date="2014" name="Int. J. Syst. Evol. Microbiol.">
        <title>Complete genome sequence of Corynebacterium casei LMG S-19264T (=DSM 44701T), isolated from a smear-ripened cheese.</title>
        <authorList>
            <consortium name="US DOE Joint Genome Institute (JGI-PGF)"/>
            <person name="Walter F."/>
            <person name="Albersmeier A."/>
            <person name="Kalinowski J."/>
            <person name="Ruckert C."/>
        </authorList>
    </citation>
    <scope>NUCLEOTIDE SEQUENCE</scope>
    <source>
        <strain evidence="2">JCM 10088</strain>
    </source>
</reference>